<protein>
    <recommendedName>
        <fullName evidence="4">Late embryogenesis abundant protein LEA-2 subgroup domain-containing protein</fullName>
    </recommendedName>
</protein>
<dbReference type="Gene3D" id="2.60.40.1820">
    <property type="match status" value="2"/>
</dbReference>
<evidence type="ECO:0008006" key="4">
    <source>
        <dbReference type="Google" id="ProtNLM"/>
    </source>
</evidence>
<feature type="signal peptide" evidence="1">
    <location>
        <begin position="1"/>
        <end position="21"/>
    </location>
</feature>
<name>A0A5N5IUH4_9FLAO</name>
<comment type="caution">
    <text evidence="2">The sequence shown here is derived from an EMBL/GenBank/DDBJ whole genome shotgun (WGS) entry which is preliminary data.</text>
</comment>
<evidence type="ECO:0000313" key="2">
    <source>
        <dbReference type="EMBL" id="KAB5491415.1"/>
    </source>
</evidence>
<gene>
    <name evidence="2" type="ORF">FOT42_000250</name>
</gene>
<organism evidence="2 3">
    <name type="scientific">Flagellimonas hadalis</name>
    <dbReference type="NCBI Taxonomy" id="2597517"/>
    <lineage>
        <taxon>Bacteria</taxon>
        <taxon>Pseudomonadati</taxon>
        <taxon>Bacteroidota</taxon>
        <taxon>Flavobacteriia</taxon>
        <taxon>Flavobacteriales</taxon>
        <taxon>Flavobacteriaceae</taxon>
        <taxon>Flagellimonas</taxon>
    </lineage>
</organism>
<sequence>MKKCMLAILIITLMLGACSMAEPVFVSNDNLQFKGVSDSTFLFSVDARVYNPTHFKYQLKELVFDINYDNEMMGNGNLVVPKQLTPKDTTSLPFQCNLSLAQLQKKHGKILAGETVDFYFVGEAFAVHPIKKIKRAFEIKIPYNIKNFIGEHLLDNDVFFDQIEIERINPFSLGNPTNSTMRVTVTIQNKQSFDYKIEKIQLSLKSKRTNRVVLKGVLDSIIDSPSLKTVKVPLDVETDNLNLLHNLSGGLFNDETNKYIGSGYVMIRIEKYGFQIPFSKEFDINGYPFGSLELGPGFLNGQPKWTANGQPYGYKTHHR</sequence>
<reference evidence="2" key="1">
    <citation type="submission" date="2019-10" db="EMBL/GenBank/DDBJ databases">
        <title>Muricauda hadale sp. nov., a piezophilic bacterium isolated from hadopelagic water of the Mariana Trench.</title>
        <authorList>
            <person name="Wei Y."/>
        </authorList>
    </citation>
    <scope>NUCLEOTIDE SEQUENCE [LARGE SCALE GENOMIC DNA]</scope>
    <source>
        <strain evidence="2">MT-229</strain>
    </source>
</reference>
<dbReference type="SUPFAM" id="SSF117070">
    <property type="entry name" value="LEA14-like"/>
    <property type="match status" value="2"/>
</dbReference>
<proteinExistence type="predicted"/>
<evidence type="ECO:0000313" key="3">
    <source>
        <dbReference type="Proteomes" id="UP000319204"/>
    </source>
</evidence>
<keyword evidence="1" id="KW-0732">Signal</keyword>
<dbReference type="Proteomes" id="UP000319204">
    <property type="component" value="Unassembled WGS sequence"/>
</dbReference>
<dbReference type="EMBL" id="VNIK02000001">
    <property type="protein sequence ID" value="KAB5491415.1"/>
    <property type="molecule type" value="Genomic_DNA"/>
</dbReference>
<feature type="chain" id="PRO_5024427601" description="Late embryogenesis abundant protein LEA-2 subgroup domain-containing protein" evidence="1">
    <location>
        <begin position="22"/>
        <end position="319"/>
    </location>
</feature>
<dbReference type="AlphaFoldDB" id="A0A5N5IUH4"/>
<dbReference type="RefSeq" id="WP_151888572.1">
    <property type="nucleotide sequence ID" value="NZ_VNIK02000001.1"/>
</dbReference>
<dbReference type="OrthoDB" id="1426082at2"/>
<accession>A0A5N5IUH4</accession>
<dbReference type="PROSITE" id="PS51257">
    <property type="entry name" value="PROKAR_LIPOPROTEIN"/>
    <property type="match status" value="1"/>
</dbReference>
<evidence type="ECO:0000256" key="1">
    <source>
        <dbReference type="SAM" id="SignalP"/>
    </source>
</evidence>
<keyword evidence="3" id="KW-1185">Reference proteome</keyword>